<dbReference type="EMBL" id="CP114976">
    <property type="protein sequence ID" value="WBE24868.1"/>
    <property type="molecule type" value="Genomic_DNA"/>
</dbReference>
<feature type="transmembrane region" description="Helical" evidence="10">
    <location>
        <begin position="30"/>
        <end position="48"/>
    </location>
</feature>
<dbReference type="Pfam" id="PF00893">
    <property type="entry name" value="Multi_Drug_Res"/>
    <property type="match status" value="1"/>
</dbReference>
<dbReference type="InterPro" id="IPR037185">
    <property type="entry name" value="EmrE-like"/>
</dbReference>
<evidence type="ECO:0000256" key="8">
    <source>
        <dbReference type="ARBA" id="ARBA00023136"/>
    </source>
</evidence>
<protein>
    <recommendedName>
        <fullName evidence="3">Spermidine export protein MdtJ</fullName>
    </recommendedName>
</protein>
<evidence type="ECO:0000256" key="1">
    <source>
        <dbReference type="ARBA" id="ARBA00004429"/>
    </source>
</evidence>
<dbReference type="GO" id="GO:1903711">
    <property type="term" value="P:spermidine transmembrane transport"/>
    <property type="evidence" value="ECO:0007669"/>
    <property type="project" value="TreeGrafter"/>
</dbReference>
<dbReference type="PANTHER" id="PTHR30561:SF2">
    <property type="entry name" value="SPERMIDINE EXPORT PROTEIN MDTJ"/>
    <property type="match status" value="1"/>
</dbReference>
<evidence type="ECO:0000256" key="7">
    <source>
        <dbReference type="ARBA" id="ARBA00022989"/>
    </source>
</evidence>
<dbReference type="InterPro" id="IPR000390">
    <property type="entry name" value="Small_drug/metabolite_transptr"/>
</dbReference>
<dbReference type="InterPro" id="IPR045324">
    <property type="entry name" value="Small_multidrug_res"/>
</dbReference>
<dbReference type="GO" id="GO:0015297">
    <property type="term" value="F:antiporter activity"/>
    <property type="evidence" value="ECO:0007669"/>
    <property type="project" value="TreeGrafter"/>
</dbReference>
<feature type="transmembrane region" description="Helical" evidence="10">
    <location>
        <begin position="85"/>
        <end position="103"/>
    </location>
</feature>
<evidence type="ECO:0000256" key="6">
    <source>
        <dbReference type="ARBA" id="ARBA00022692"/>
    </source>
</evidence>
<sequence>MYYWFMLALAVVAEVISTVGMKYAATSSPVFGYVVMAVMISLSFYAFSRAVVHIPLAVSYAIWEGLGLFLIGVAGVVLFGEYLTLVEMFAIALMLFGLLLVTFDKGQAEDGLDEPAVVKGLDQPKPVPVAKNTNGVTLGEVTL</sequence>
<dbReference type="KEGG" id="dce:O6P33_10945"/>
<dbReference type="RefSeq" id="WP_269817811.1">
    <property type="nucleotide sequence ID" value="NZ_CP114976.1"/>
</dbReference>
<name>A0AAF0AKW4_9GAMM</name>
<evidence type="ECO:0000256" key="2">
    <source>
        <dbReference type="ARBA" id="ARBA00011358"/>
    </source>
</evidence>
<keyword evidence="4" id="KW-1003">Cell membrane</keyword>
<keyword evidence="12" id="KW-1185">Reference proteome</keyword>
<evidence type="ECO:0000313" key="12">
    <source>
        <dbReference type="Proteomes" id="UP001212189"/>
    </source>
</evidence>
<comment type="subunit">
    <text evidence="2">Forms a complex with MdtI.</text>
</comment>
<keyword evidence="8 10" id="KW-0472">Membrane</keyword>
<reference evidence="11 12" key="1">
    <citation type="submission" date="2022-12" db="EMBL/GenBank/DDBJ databases">
        <title>Coexistence and Characterization of a Novel Tigecycline Resistance gene tet(X) variant and blaNDM-1 in a Pseudomonas caeni Isolate of Chicken Origin.</title>
        <authorList>
            <person name="Lu X."/>
            <person name="Zhang L."/>
            <person name="Li R."/>
            <person name="Wang Z."/>
        </authorList>
    </citation>
    <scope>NUCLEOTIDE SEQUENCE [LARGE SCALE GENOMIC DNA]</scope>
    <source>
        <strain evidence="11 12">CE14</strain>
    </source>
</reference>
<dbReference type="Gene3D" id="1.10.3730.20">
    <property type="match status" value="1"/>
</dbReference>
<evidence type="ECO:0000313" key="11">
    <source>
        <dbReference type="EMBL" id="WBE24868.1"/>
    </source>
</evidence>
<evidence type="ECO:0000256" key="3">
    <source>
        <dbReference type="ARBA" id="ARBA00021112"/>
    </source>
</evidence>
<evidence type="ECO:0000256" key="5">
    <source>
        <dbReference type="ARBA" id="ARBA00022519"/>
    </source>
</evidence>
<gene>
    <name evidence="11" type="ORF">O6P33_10945</name>
</gene>
<evidence type="ECO:0000256" key="4">
    <source>
        <dbReference type="ARBA" id="ARBA00022475"/>
    </source>
</evidence>
<dbReference type="SUPFAM" id="SSF103481">
    <property type="entry name" value="Multidrug resistance efflux transporter EmrE"/>
    <property type="match status" value="1"/>
</dbReference>
<dbReference type="GO" id="GO:0031460">
    <property type="term" value="P:glycine betaine transport"/>
    <property type="evidence" value="ECO:0007669"/>
    <property type="project" value="TreeGrafter"/>
</dbReference>
<accession>A0AAF0AKW4</accession>
<dbReference type="GO" id="GO:0015220">
    <property type="term" value="F:choline transmembrane transporter activity"/>
    <property type="evidence" value="ECO:0007669"/>
    <property type="project" value="TreeGrafter"/>
</dbReference>
<proteinExistence type="inferred from homology"/>
<keyword evidence="6 9" id="KW-0812">Transmembrane</keyword>
<dbReference type="PANTHER" id="PTHR30561">
    <property type="entry name" value="SMR FAMILY PROTON-DEPENDENT DRUG EFFLUX TRANSPORTER SUGE"/>
    <property type="match status" value="1"/>
</dbReference>
<evidence type="ECO:0000256" key="9">
    <source>
        <dbReference type="RuleBase" id="RU003942"/>
    </source>
</evidence>
<dbReference type="GO" id="GO:0005886">
    <property type="term" value="C:plasma membrane"/>
    <property type="evidence" value="ECO:0007669"/>
    <property type="project" value="UniProtKB-SubCell"/>
</dbReference>
<keyword evidence="5" id="KW-0997">Cell inner membrane</keyword>
<comment type="subcellular location">
    <subcellularLocation>
        <location evidence="1">Cell inner membrane</location>
        <topology evidence="1">Multi-pass membrane protein</topology>
    </subcellularLocation>
    <subcellularLocation>
        <location evidence="9">Cell membrane</location>
        <topology evidence="9">Multi-pass membrane protein</topology>
    </subcellularLocation>
</comment>
<dbReference type="Proteomes" id="UP001212189">
    <property type="component" value="Chromosome"/>
</dbReference>
<dbReference type="GO" id="GO:0015199">
    <property type="term" value="F:amino-acid betaine transmembrane transporter activity"/>
    <property type="evidence" value="ECO:0007669"/>
    <property type="project" value="TreeGrafter"/>
</dbReference>
<keyword evidence="7 10" id="KW-1133">Transmembrane helix</keyword>
<organism evidence="11 12">
    <name type="scientific">Denitrificimonas caeni</name>
    <dbReference type="NCBI Taxonomy" id="521720"/>
    <lineage>
        <taxon>Bacteria</taxon>
        <taxon>Pseudomonadati</taxon>
        <taxon>Pseudomonadota</taxon>
        <taxon>Gammaproteobacteria</taxon>
        <taxon>Pseudomonadales</taxon>
        <taxon>Pseudomonadaceae</taxon>
        <taxon>Denitrificimonas</taxon>
    </lineage>
</organism>
<feature type="transmembrane region" description="Helical" evidence="10">
    <location>
        <begin position="60"/>
        <end position="79"/>
    </location>
</feature>
<dbReference type="AlphaFoldDB" id="A0AAF0AKW4"/>
<evidence type="ECO:0000256" key="10">
    <source>
        <dbReference type="SAM" id="Phobius"/>
    </source>
</evidence>
<comment type="similarity">
    <text evidence="9">Belongs to the drug/metabolite transporter (DMT) superfamily. Small multidrug resistance (SMR) (TC 2.A.7.1) family.</text>
</comment>